<keyword evidence="7" id="KW-1185">Reference proteome</keyword>
<dbReference type="Gene3D" id="3.40.309.10">
    <property type="entry name" value="Aldehyde Dehydrogenase, Chain A, domain 2"/>
    <property type="match status" value="1"/>
</dbReference>
<dbReference type="GO" id="GO:0008911">
    <property type="term" value="F:lactaldehyde dehydrogenase (NAD+) activity"/>
    <property type="evidence" value="ECO:0007669"/>
    <property type="project" value="TreeGrafter"/>
</dbReference>
<dbReference type="RefSeq" id="WP_069849155.1">
    <property type="nucleotide sequence ID" value="NZ_CP014859.1"/>
</dbReference>
<evidence type="ECO:0000256" key="3">
    <source>
        <dbReference type="PROSITE-ProRule" id="PRU10007"/>
    </source>
</evidence>
<name>A0AAC9HQ69_9PSEU</name>
<keyword evidence="2 4" id="KW-0560">Oxidoreductase</keyword>
<sequence length="479" mass="50571">MDTIRPCWVAGRPVTGTETLPVYHPFDGAPVGVAAVPDTADVERAVAAAQAATAETAALPAYRRADALRAAAAGLRRRADEIAALITAESGKPLRWSRIEVTRAAGVLDWAAEEARRWSGELQRLDTDPGGVGRIAMTRRVPRGPVLGIAPFNFPLNLVVHKLAPALAVGAPIIVKPAPATPLTALLLGELLAEACLPEGSWSVLPVPDDRMPELVADPRLPVVSFTGSVPVGWRIRDAVPRKHVTLELGGNAAVIVCPDWSSEADLACAARRIAAFATYQAGQSCIAVQRVLVHRDLRERFTELLVAAVRALTLGDPADERTEVGPLINEPAARRVEDWITEAVAAGGRLLTGGARDGATLTPAIVADVPPGERLVAEEVFGPVLTVADFDEIDGAFAAVNESRFGLQAGVFTHDLRTAFRASEVLDMGGVVIGDVPSYRADQVSYGGVKDSGIGREGVRAAMDDLTQDRVLILSGLD</sequence>
<gene>
    <name evidence="6" type="ORF">TL08_12930</name>
</gene>
<evidence type="ECO:0000256" key="2">
    <source>
        <dbReference type="ARBA" id="ARBA00023002"/>
    </source>
</evidence>
<organism evidence="6 7">
    <name type="scientific">Actinoalloteichus hymeniacidonis</name>
    <dbReference type="NCBI Taxonomy" id="340345"/>
    <lineage>
        <taxon>Bacteria</taxon>
        <taxon>Bacillati</taxon>
        <taxon>Actinomycetota</taxon>
        <taxon>Actinomycetes</taxon>
        <taxon>Pseudonocardiales</taxon>
        <taxon>Pseudonocardiaceae</taxon>
        <taxon>Actinoalloteichus</taxon>
    </lineage>
</organism>
<dbReference type="Pfam" id="PF00171">
    <property type="entry name" value="Aldedh"/>
    <property type="match status" value="1"/>
</dbReference>
<feature type="active site" evidence="3">
    <location>
        <position position="248"/>
    </location>
</feature>
<dbReference type="InterPro" id="IPR016163">
    <property type="entry name" value="Ald_DH_C"/>
</dbReference>
<dbReference type="PANTHER" id="PTHR42991:SF1">
    <property type="entry name" value="ALDEHYDE DEHYDROGENASE"/>
    <property type="match status" value="1"/>
</dbReference>
<feature type="domain" description="Aldehyde dehydrogenase" evidence="5">
    <location>
        <begin position="18"/>
        <end position="471"/>
    </location>
</feature>
<evidence type="ECO:0000313" key="7">
    <source>
        <dbReference type="Proteomes" id="UP000095210"/>
    </source>
</evidence>
<accession>A0AAC9HQ69</accession>
<dbReference type="InterPro" id="IPR029510">
    <property type="entry name" value="Ald_DH_CS_GLU"/>
</dbReference>
<comment type="similarity">
    <text evidence="1 4">Belongs to the aldehyde dehydrogenase family.</text>
</comment>
<dbReference type="PROSITE" id="PS00687">
    <property type="entry name" value="ALDEHYDE_DEHYDR_GLU"/>
    <property type="match status" value="1"/>
</dbReference>
<evidence type="ECO:0000313" key="6">
    <source>
        <dbReference type="EMBL" id="AOS63400.1"/>
    </source>
</evidence>
<dbReference type="FunFam" id="3.40.605.10:FF:000020">
    <property type="entry name" value="Aldehyde dehydrogenase"/>
    <property type="match status" value="1"/>
</dbReference>
<evidence type="ECO:0000256" key="4">
    <source>
        <dbReference type="RuleBase" id="RU003345"/>
    </source>
</evidence>
<dbReference type="InterPro" id="IPR051020">
    <property type="entry name" value="ALDH-related_metabolic_enz"/>
</dbReference>
<dbReference type="InterPro" id="IPR016162">
    <property type="entry name" value="Ald_DH_N"/>
</dbReference>
<protein>
    <submittedName>
        <fullName evidence="6">Succinate semialdehyde dehydrogenase</fullName>
        <ecNumber evidence="6">1.2.1.9</ecNumber>
    </submittedName>
</protein>
<proteinExistence type="inferred from homology"/>
<dbReference type="SUPFAM" id="SSF53720">
    <property type="entry name" value="ALDH-like"/>
    <property type="match status" value="1"/>
</dbReference>
<dbReference type="InterPro" id="IPR016161">
    <property type="entry name" value="Ald_DH/histidinol_DH"/>
</dbReference>
<evidence type="ECO:0000256" key="1">
    <source>
        <dbReference type="ARBA" id="ARBA00009986"/>
    </source>
</evidence>
<dbReference type="EMBL" id="CP014859">
    <property type="protein sequence ID" value="AOS63400.1"/>
    <property type="molecule type" value="Genomic_DNA"/>
</dbReference>
<dbReference type="PANTHER" id="PTHR42991">
    <property type="entry name" value="ALDEHYDE DEHYDROGENASE"/>
    <property type="match status" value="1"/>
</dbReference>
<dbReference type="AlphaFoldDB" id="A0AAC9HQ69"/>
<dbReference type="KEGG" id="ahm:TL08_12930"/>
<dbReference type="Gene3D" id="3.40.605.10">
    <property type="entry name" value="Aldehyde Dehydrogenase, Chain A, domain 1"/>
    <property type="match status" value="1"/>
</dbReference>
<dbReference type="EC" id="1.2.1.9" evidence="6"/>
<reference evidence="7" key="1">
    <citation type="submission" date="2016-03" db="EMBL/GenBank/DDBJ databases">
        <title>Complete genome sequence of the type strain Actinoalloteichus hymeniacidonis DSM 45092.</title>
        <authorList>
            <person name="Schaffert L."/>
            <person name="Albersmeier A."/>
            <person name="Winkler A."/>
            <person name="Kalinowski J."/>
            <person name="Zotchev S."/>
            <person name="Ruckert C."/>
        </authorList>
    </citation>
    <scope>NUCLEOTIDE SEQUENCE [LARGE SCALE GENOMIC DNA]</scope>
    <source>
        <strain evidence="7">HPA177(T) (DSM 45092(T))</strain>
    </source>
</reference>
<evidence type="ECO:0000259" key="5">
    <source>
        <dbReference type="Pfam" id="PF00171"/>
    </source>
</evidence>
<dbReference type="InterPro" id="IPR015590">
    <property type="entry name" value="Aldehyde_DH_dom"/>
</dbReference>
<dbReference type="GO" id="GO:0008886">
    <property type="term" value="F:glyceraldehyde-3-phosphate dehydrogenase (NADP+) (non-phosphorylating) activity"/>
    <property type="evidence" value="ECO:0007669"/>
    <property type="project" value="UniProtKB-EC"/>
</dbReference>
<dbReference type="Proteomes" id="UP000095210">
    <property type="component" value="Chromosome"/>
</dbReference>